<dbReference type="SUPFAM" id="SSF48371">
    <property type="entry name" value="ARM repeat"/>
    <property type="match status" value="1"/>
</dbReference>
<dbReference type="Gene3D" id="1.25.10.90">
    <property type="match status" value="1"/>
</dbReference>
<evidence type="ECO:0000313" key="2">
    <source>
        <dbReference type="Proteomes" id="UP000184603"/>
    </source>
</evidence>
<dbReference type="PANTHER" id="PTHR34070">
    <property type="entry name" value="ARMADILLO-TYPE FOLD"/>
    <property type="match status" value="1"/>
</dbReference>
<protein>
    <submittedName>
        <fullName evidence="1">3-methyladenine DNA glycosylase AlkD</fullName>
    </submittedName>
</protein>
<name>A0A1M7Y4L9_9BACT</name>
<gene>
    <name evidence="1" type="ORF">SAMN02745220_01779</name>
</gene>
<dbReference type="InterPro" id="IPR014825">
    <property type="entry name" value="DNA_alkylation"/>
</dbReference>
<dbReference type="AlphaFoldDB" id="A0A1M7Y4L9"/>
<dbReference type="EMBL" id="FRFE01000007">
    <property type="protein sequence ID" value="SHO47197.1"/>
    <property type="molecule type" value="Genomic_DNA"/>
</dbReference>
<sequence>MNILEELHRLAEVEYKAFNDKIIPTRQKTLGVRVPALRKLAKKIAKNDALSFIEQDKQNIYEMILLEGMAISYLDQSFIDLLPLTKKFLDKVDNWAQIDSTICDFKNIKKEQEEILPIIRTWLQSDQEFVVRAALVLLLAHYVEEHYLETIFSFSQDVTHTGYYVFMANAWLISVCMAKYPEQTLTFLKDNTLDKKTHNKAIQKSRESYRVSKEYKALLNQLKRK</sequence>
<organism evidence="1 2">
    <name type="scientific">Desulfopila aestuarii DSM 18488</name>
    <dbReference type="NCBI Taxonomy" id="1121416"/>
    <lineage>
        <taxon>Bacteria</taxon>
        <taxon>Pseudomonadati</taxon>
        <taxon>Thermodesulfobacteriota</taxon>
        <taxon>Desulfobulbia</taxon>
        <taxon>Desulfobulbales</taxon>
        <taxon>Desulfocapsaceae</taxon>
        <taxon>Desulfopila</taxon>
    </lineage>
</organism>
<dbReference type="InterPro" id="IPR016024">
    <property type="entry name" value="ARM-type_fold"/>
</dbReference>
<evidence type="ECO:0000313" key="1">
    <source>
        <dbReference type="EMBL" id="SHO47197.1"/>
    </source>
</evidence>
<reference evidence="1 2" key="1">
    <citation type="submission" date="2016-12" db="EMBL/GenBank/DDBJ databases">
        <authorList>
            <person name="Song W.-J."/>
            <person name="Kurnit D.M."/>
        </authorList>
    </citation>
    <scope>NUCLEOTIDE SEQUENCE [LARGE SCALE GENOMIC DNA]</scope>
    <source>
        <strain evidence="1 2">DSM 18488</strain>
    </source>
</reference>
<accession>A0A1M7Y4L9</accession>
<dbReference type="Pfam" id="PF08713">
    <property type="entry name" value="DNA_alkylation"/>
    <property type="match status" value="1"/>
</dbReference>
<dbReference type="PANTHER" id="PTHR34070:SF1">
    <property type="entry name" value="DNA ALKYLATION REPAIR PROTEIN"/>
    <property type="match status" value="1"/>
</dbReference>
<keyword evidence="2" id="KW-1185">Reference proteome</keyword>
<proteinExistence type="predicted"/>
<dbReference type="OrthoDB" id="9797095at2"/>
<dbReference type="RefSeq" id="WP_073613249.1">
    <property type="nucleotide sequence ID" value="NZ_FRFE01000007.1"/>
</dbReference>
<dbReference type="Proteomes" id="UP000184603">
    <property type="component" value="Unassembled WGS sequence"/>
</dbReference>
<dbReference type="STRING" id="1121416.SAMN02745220_01779"/>
<dbReference type="CDD" id="cd06561">
    <property type="entry name" value="AlkD_like"/>
    <property type="match status" value="1"/>
</dbReference>